<evidence type="ECO:0000259" key="1">
    <source>
        <dbReference type="Pfam" id="PF00149"/>
    </source>
</evidence>
<protein>
    <recommendedName>
        <fullName evidence="1">Calcineurin-like phosphoesterase domain-containing protein</fullName>
    </recommendedName>
</protein>
<evidence type="ECO:0000313" key="3">
    <source>
        <dbReference type="Proteomes" id="UP000031970"/>
    </source>
</evidence>
<proteinExistence type="predicted"/>
<dbReference type="AlphaFoldDB" id="A0ABD3ZQ09"/>
<dbReference type="Pfam" id="PF00149">
    <property type="entry name" value="Metallophos"/>
    <property type="match status" value="1"/>
</dbReference>
<reference evidence="2 3" key="1">
    <citation type="submission" date="2014-11" db="EMBL/GenBank/DDBJ databases">
        <title>Draft Genome Sequences of Nine Bacillus subtilis Strains that Form Spores with High Heat-Resistance.</title>
        <authorList>
            <person name="Krawcyk A.O."/>
            <person name="Berendsen E.M."/>
            <person name="de Jong A."/>
            <person name="Holsappel S."/>
            <person name="Eijlander R.T."/>
            <person name="Wells-Bennik M."/>
            <person name="Kuipers O.P."/>
        </authorList>
    </citation>
    <scope>NUCLEOTIDE SEQUENCE [LARGE SCALE GENOMIC DNA]</scope>
    <source>
        <strain evidence="2 3">B4067</strain>
    </source>
</reference>
<name>A0ABD3ZQ09_BACIU</name>
<dbReference type="Gene3D" id="3.60.21.10">
    <property type="match status" value="1"/>
</dbReference>
<dbReference type="InterPro" id="IPR029052">
    <property type="entry name" value="Metallo-depent_PP-like"/>
</dbReference>
<dbReference type="GO" id="GO:0016787">
    <property type="term" value="F:hydrolase activity"/>
    <property type="evidence" value="ECO:0007669"/>
    <property type="project" value="UniProtKB-ARBA"/>
</dbReference>
<dbReference type="PANTHER" id="PTHR42850">
    <property type="entry name" value="METALLOPHOSPHOESTERASE"/>
    <property type="match status" value="1"/>
</dbReference>
<organism evidence="2 3">
    <name type="scientific">Bacillus subtilis subsp. subtilis</name>
    <dbReference type="NCBI Taxonomy" id="135461"/>
    <lineage>
        <taxon>Bacteria</taxon>
        <taxon>Bacillati</taxon>
        <taxon>Bacillota</taxon>
        <taxon>Bacilli</taxon>
        <taxon>Bacillales</taxon>
        <taxon>Bacillaceae</taxon>
        <taxon>Bacillus</taxon>
    </lineage>
</organism>
<comment type="caution">
    <text evidence="2">The sequence shown here is derived from an EMBL/GenBank/DDBJ whole genome shotgun (WGS) entry which is preliminary data.</text>
</comment>
<dbReference type="Proteomes" id="UP000031970">
    <property type="component" value="Unassembled WGS sequence"/>
</dbReference>
<dbReference type="SUPFAM" id="SSF56300">
    <property type="entry name" value="Metallo-dependent phosphatases"/>
    <property type="match status" value="1"/>
</dbReference>
<accession>A0ABD3ZQ09</accession>
<feature type="domain" description="Calcineurin-like phosphoesterase" evidence="1">
    <location>
        <begin position="5"/>
        <end position="96"/>
    </location>
</feature>
<dbReference type="PANTHER" id="PTHR42850:SF7">
    <property type="entry name" value="BIS(5'-NUCLEOSYL)-TETRAPHOSPHATASE PRPE [ASYMMETRICAL]"/>
    <property type="match status" value="1"/>
</dbReference>
<dbReference type="InterPro" id="IPR050126">
    <property type="entry name" value="Ap4A_hydrolase"/>
</dbReference>
<dbReference type="EMBL" id="JSXS01000125">
    <property type="protein sequence ID" value="KIL30315.1"/>
    <property type="molecule type" value="Genomic_DNA"/>
</dbReference>
<sequence>MAYDIISDIHGCYDEMTALIQKLGYTIKNGVPVHEEGRVLVFAGDLTDRGPKSIEVIRFVAGAYEKGAVRYVPGNHCNKLYRYLKGNPVKDAWSRNNSSRA</sequence>
<dbReference type="InterPro" id="IPR004843">
    <property type="entry name" value="Calcineurin-like_PHP"/>
</dbReference>
<gene>
    <name evidence="2" type="ORF">B4067_1248</name>
</gene>
<evidence type="ECO:0000313" key="2">
    <source>
        <dbReference type="EMBL" id="KIL30315.1"/>
    </source>
</evidence>